<dbReference type="Gene3D" id="3.80.10.10">
    <property type="entry name" value="Ribonuclease Inhibitor"/>
    <property type="match status" value="1"/>
</dbReference>
<keyword evidence="2" id="KW-1185">Reference proteome</keyword>
<proteinExistence type="predicted"/>
<evidence type="ECO:0008006" key="3">
    <source>
        <dbReference type="Google" id="ProtNLM"/>
    </source>
</evidence>
<comment type="caution">
    <text evidence="1">The sequence shown here is derived from an EMBL/GenBank/DDBJ whole genome shotgun (WGS) entry which is preliminary data.</text>
</comment>
<accession>A0A8H6YBG0</accession>
<dbReference type="AlphaFoldDB" id="A0A8H6YBG0"/>
<dbReference type="SUPFAM" id="SSF52047">
    <property type="entry name" value="RNI-like"/>
    <property type="match status" value="1"/>
</dbReference>
<gene>
    <name evidence="1" type="ORF">MVEN_00842700</name>
</gene>
<reference evidence="1" key="1">
    <citation type="submission" date="2020-05" db="EMBL/GenBank/DDBJ databases">
        <title>Mycena genomes resolve the evolution of fungal bioluminescence.</title>
        <authorList>
            <person name="Tsai I.J."/>
        </authorList>
    </citation>
    <scope>NUCLEOTIDE SEQUENCE</scope>
    <source>
        <strain evidence="1">CCC161011</strain>
    </source>
</reference>
<sequence length="565" mass="63796">MRCRHIPEHLSSAFIANSLQPTSSIQKMNESLYTHLFNTNCVPSHEEIEDIRVDLLSRSQELARIDERIRKLVVEHDKIQKYIDAYRALISHPRRLPPDIVREIFIAYLPTTVHAVMSAQEAPLVLCRICSTWRTIALSTPRLWASLHLPLDFILNKTEQRMPAIARWLGLSGACPISLSVLGEDPFRVLFRRNILTDVNVFTKLLAQFSDRWSNIEFFDVSMAAATGFAAVHTPRMESLKITAETSVIRQLDLFRVPSLHTLALHAQGTEGLDDFVLDLPLFWDRLTHLNLDSTGPQSPSQGLSLYNVFVLLGRSPQLISFAFRANTNDHQADSISGLIALPSLESFVLFEPSILEPSSIAHFLEHLFMPALRELHIPTVSARTEPATNFLQVVTVGTTSPMIQTLLFNLGSFIQSALLDALRCFPSLTKLAAFNLITYNEIWEEEFEDVDVLSPDKFLALLTPVGLELLCPRLQEVQVRDCTDLLNGVVIEFIQRRRELTAEFCKLGLLLKGWGKQDMSNLKDEIQPFAPPGFDLCIINDDSWARPPAQATPWTGRPTINWSE</sequence>
<name>A0A8H6YBG0_9AGAR</name>
<protein>
    <recommendedName>
        <fullName evidence="3">F-box domain-containing protein</fullName>
    </recommendedName>
</protein>
<dbReference type="Proteomes" id="UP000620124">
    <property type="component" value="Unassembled WGS sequence"/>
</dbReference>
<evidence type="ECO:0000313" key="2">
    <source>
        <dbReference type="Proteomes" id="UP000620124"/>
    </source>
</evidence>
<dbReference type="InterPro" id="IPR032675">
    <property type="entry name" value="LRR_dom_sf"/>
</dbReference>
<evidence type="ECO:0000313" key="1">
    <source>
        <dbReference type="EMBL" id="KAF7357960.1"/>
    </source>
</evidence>
<organism evidence="1 2">
    <name type="scientific">Mycena venus</name>
    <dbReference type="NCBI Taxonomy" id="2733690"/>
    <lineage>
        <taxon>Eukaryota</taxon>
        <taxon>Fungi</taxon>
        <taxon>Dikarya</taxon>
        <taxon>Basidiomycota</taxon>
        <taxon>Agaricomycotina</taxon>
        <taxon>Agaricomycetes</taxon>
        <taxon>Agaricomycetidae</taxon>
        <taxon>Agaricales</taxon>
        <taxon>Marasmiineae</taxon>
        <taxon>Mycenaceae</taxon>
        <taxon>Mycena</taxon>
    </lineage>
</organism>
<dbReference type="OrthoDB" id="3000305at2759"/>
<dbReference type="EMBL" id="JACAZI010000006">
    <property type="protein sequence ID" value="KAF7357960.1"/>
    <property type="molecule type" value="Genomic_DNA"/>
</dbReference>